<evidence type="ECO:0000259" key="3">
    <source>
        <dbReference type="Pfam" id="PF00144"/>
    </source>
</evidence>
<dbReference type="InterPro" id="IPR012338">
    <property type="entry name" value="Beta-lactam/transpept-like"/>
</dbReference>
<dbReference type="Pfam" id="PF00144">
    <property type="entry name" value="Beta-lactamase"/>
    <property type="match status" value="1"/>
</dbReference>
<organism evidence="4">
    <name type="scientific">marine metagenome</name>
    <dbReference type="NCBI Taxonomy" id="408172"/>
    <lineage>
        <taxon>unclassified sequences</taxon>
        <taxon>metagenomes</taxon>
        <taxon>ecological metagenomes</taxon>
    </lineage>
</organism>
<accession>A0A383B3H8</accession>
<dbReference type="PANTHER" id="PTHR22935">
    <property type="entry name" value="PENICILLIN-BINDING PROTEIN"/>
    <property type="match status" value="1"/>
</dbReference>
<name>A0A383B3H8_9ZZZZ</name>
<dbReference type="AlphaFoldDB" id="A0A383B3H8"/>
<evidence type="ECO:0000256" key="1">
    <source>
        <dbReference type="ARBA" id="ARBA00038473"/>
    </source>
</evidence>
<evidence type="ECO:0000256" key="2">
    <source>
        <dbReference type="SAM" id="MobiDB-lite"/>
    </source>
</evidence>
<dbReference type="Gene3D" id="3.40.710.10">
    <property type="entry name" value="DD-peptidase/beta-lactamase superfamily"/>
    <property type="match status" value="1"/>
</dbReference>
<dbReference type="InterPro" id="IPR001466">
    <property type="entry name" value="Beta-lactam-related"/>
</dbReference>
<reference evidence="4" key="1">
    <citation type="submission" date="2018-05" db="EMBL/GenBank/DDBJ databases">
        <authorList>
            <person name="Lanie J.A."/>
            <person name="Ng W.-L."/>
            <person name="Kazmierczak K.M."/>
            <person name="Andrzejewski T.M."/>
            <person name="Davidsen T.M."/>
            <person name="Wayne K.J."/>
            <person name="Tettelin H."/>
            <person name="Glass J.I."/>
            <person name="Rusch D."/>
            <person name="Podicherti R."/>
            <person name="Tsui H.-C.T."/>
            <person name="Winkler M.E."/>
        </authorList>
    </citation>
    <scope>NUCLEOTIDE SEQUENCE</scope>
</reference>
<comment type="similarity">
    <text evidence="1">Belongs to the beta-lactamase family.</text>
</comment>
<gene>
    <name evidence="4" type="ORF">METZ01_LOCUS467163</name>
</gene>
<proteinExistence type="inferred from homology"/>
<dbReference type="PANTHER" id="PTHR22935:SF95">
    <property type="entry name" value="BETA-LACTAMASE-LIKE 1-RELATED"/>
    <property type="match status" value="1"/>
</dbReference>
<feature type="region of interest" description="Disordered" evidence="2">
    <location>
        <begin position="190"/>
        <end position="212"/>
    </location>
</feature>
<protein>
    <recommendedName>
        <fullName evidence="3">Beta-lactamase-related domain-containing protein</fullName>
    </recommendedName>
</protein>
<dbReference type="EMBL" id="UINC01197032">
    <property type="protein sequence ID" value="SVE14309.1"/>
    <property type="molecule type" value="Genomic_DNA"/>
</dbReference>
<evidence type="ECO:0000313" key="4">
    <source>
        <dbReference type="EMBL" id="SVE14309.1"/>
    </source>
</evidence>
<feature type="domain" description="Beta-lactamase-related" evidence="3">
    <location>
        <begin position="3"/>
        <end position="242"/>
    </location>
</feature>
<dbReference type="InterPro" id="IPR051478">
    <property type="entry name" value="Beta-lactamase-like_AB/R"/>
</dbReference>
<sequence length="248" mass="27461">MLSAWIESQMAYSGQPGLSIAIIRDQDIVWSKGFGRSDLASETPAKPSTIYRIASITKLFTATSIMQLRDAGKLQLDDPIIKHIPWFDIQNRYPDSPPITIRHLITHTSGLPREAAFPYWTDSEFPTRDQIVGALPNQQTALPTETRWKYSNLALSLAGEIVETVSRISYPEYVQGNILDPLGMSSTFVNSPDRDHPSLATGYGRRAPNGKRQVSPFTDGKGITAAANMSTTVEDLAKFAMLQFRDGD</sequence>
<feature type="non-terminal residue" evidence="4">
    <location>
        <position position="248"/>
    </location>
</feature>
<dbReference type="SUPFAM" id="SSF56601">
    <property type="entry name" value="beta-lactamase/transpeptidase-like"/>
    <property type="match status" value="1"/>
</dbReference>